<keyword evidence="2" id="KW-0677">Repeat</keyword>
<dbReference type="PROSITE" id="PS51375">
    <property type="entry name" value="PPR"/>
    <property type="match status" value="2"/>
</dbReference>
<sequence>MKLGLDIAVYSTLISGLFKAGRKGEVVGVLEEMGKTGCKPNTVTYNALIFGYCNEKDFELAFLVLKEIVEKGYKPDVISYNVISALCKGGKLQQAIDLFEEMPRRDCVLDVVTYRTIFDGFC</sequence>
<dbReference type="Gene3D" id="1.25.40.10">
    <property type="entry name" value="Tetratricopeptide repeat domain"/>
    <property type="match status" value="2"/>
</dbReference>
<proteinExistence type="inferred from homology"/>
<dbReference type="PANTHER" id="PTHR47939:SF13">
    <property type="entry name" value="OS03G0201400 PROTEIN"/>
    <property type="match status" value="1"/>
</dbReference>
<accession>A0A7J6WDN8</accession>
<dbReference type="OrthoDB" id="185373at2759"/>
<dbReference type="Proteomes" id="UP000554482">
    <property type="component" value="Unassembled WGS sequence"/>
</dbReference>
<dbReference type="InterPro" id="IPR011990">
    <property type="entry name" value="TPR-like_helical_dom_sf"/>
</dbReference>
<dbReference type="Pfam" id="PF13041">
    <property type="entry name" value="PPR_2"/>
    <property type="match status" value="2"/>
</dbReference>
<name>A0A7J6WDN8_THATH</name>
<feature type="repeat" description="PPR" evidence="3">
    <location>
        <begin position="6"/>
        <end position="40"/>
    </location>
</feature>
<feature type="repeat" description="PPR" evidence="3">
    <location>
        <begin position="41"/>
        <end position="75"/>
    </location>
</feature>
<evidence type="ECO:0000256" key="1">
    <source>
        <dbReference type="ARBA" id="ARBA00007626"/>
    </source>
</evidence>
<reference evidence="4 5" key="1">
    <citation type="submission" date="2020-06" db="EMBL/GenBank/DDBJ databases">
        <title>Transcriptomic and genomic resources for Thalictrum thalictroides and T. hernandezii: Facilitating candidate gene discovery in an emerging model plant lineage.</title>
        <authorList>
            <person name="Arias T."/>
            <person name="Riano-Pachon D.M."/>
            <person name="Di Stilio V.S."/>
        </authorList>
    </citation>
    <scope>NUCLEOTIDE SEQUENCE [LARGE SCALE GENOMIC DNA]</scope>
    <source>
        <strain evidence="5">cv. WT478/WT964</strain>
        <tissue evidence="4">Leaves</tissue>
    </source>
</reference>
<evidence type="ECO:0000313" key="4">
    <source>
        <dbReference type="EMBL" id="KAF5195544.1"/>
    </source>
</evidence>
<comment type="caution">
    <text evidence="4">The sequence shown here is derived from an EMBL/GenBank/DDBJ whole genome shotgun (WGS) entry which is preliminary data.</text>
</comment>
<evidence type="ECO:0000256" key="2">
    <source>
        <dbReference type="ARBA" id="ARBA00022737"/>
    </source>
</evidence>
<dbReference type="EMBL" id="JABWDY010017194">
    <property type="protein sequence ID" value="KAF5195544.1"/>
    <property type="molecule type" value="Genomic_DNA"/>
</dbReference>
<dbReference type="PANTHER" id="PTHR47939">
    <property type="entry name" value="MEMBRANE-ASSOCIATED SALT-INDUCIBLE PROTEIN-LIKE"/>
    <property type="match status" value="1"/>
</dbReference>
<dbReference type="NCBIfam" id="TIGR00756">
    <property type="entry name" value="PPR"/>
    <property type="match status" value="3"/>
</dbReference>
<keyword evidence="5" id="KW-1185">Reference proteome</keyword>
<dbReference type="InterPro" id="IPR002885">
    <property type="entry name" value="PPR_rpt"/>
</dbReference>
<dbReference type="InterPro" id="IPR050667">
    <property type="entry name" value="PPR-containing_protein"/>
</dbReference>
<protein>
    <submittedName>
        <fullName evidence="4">Pentatricopeptide repeat-containing protein</fullName>
    </submittedName>
</protein>
<gene>
    <name evidence="4" type="ORF">FRX31_014869</name>
</gene>
<dbReference type="AlphaFoldDB" id="A0A7J6WDN8"/>
<evidence type="ECO:0000256" key="3">
    <source>
        <dbReference type="PROSITE-ProRule" id="PRU00708"/>
    </source>
</evidence>
<organism evidence="4 5">
    <name type="scientific">Thalictrum thalictroides</name>
    <name type="common">Rue-anemone</name>
    <name type="synonym">Anemone thalictroides</name>
    <dbReference type="NCBI Taxonomy" id="46969"/>
    <lineage>
        <taxon>Eukaryota</taxon>
        <taxon>Viridiplantae</taxon>
        <taxon>Streptophyta</taxon>
        <taxon>Embryophyta</taxon>
        <taxon>Tracheophyta</taxon>
        <taxon>Spermatophyta</taxon>
        <taxon>Magnoliopsida</taxon>
        <taxon>Ranunculales</taxon>
        <taxon>Ranunculaceae</taxon>
        <taxon>Thalictroideae</taxon>
        <taxon>Thalictrum</taxon>
    </lineage>
</organism>
<comment type="similarity">
    <text evidence="1">Belongs to the PPR family. P subfamily.</text>
</comment>
<evidence type="ECO:0000313" key="5">
    <source>
        <dbReference type="Proteomes" id="UP000554482"/>
    </source>
</evidence>